<comment type="caution">
    <text evidence="2">The sequence shown here is derived from an EMBL/GenBank/DDBJ whole genome shotgun (WGS) entry which is preliminary data.</text>
</comment>
<proteinExistence type="predicted"/>
<protein>
    <submittedName>
        <fullName evidence="2">Uncharacterized protein</fullName>
    </submittedName>
</protein>
<evidence type="ECO:0000313" key="3">
    <source>
        <dbReference type="Proteomes" id="UP001303160"/>
    </source>
</evidence>
<accession>A0AAN6XP16</accession>
<dbReference type="AlphaFoldDB" id="A0AAN6XP16"/>
<gene>
    <name evidence="2" type="ORF">QBC40DRAFT_262687</name>
</gene>
<dbReference type="EMBL" id="MU863891">
    <property type="protein sequence ID" value="KAK4203116.1"/>
    <property type="molecule type" value="Genomic_DNA"/>
</dbReference>
<organism evidence="2 3">
    <name type="scientific">Triangularia verruculosa</name>
    <dbReference type="NCBI Taxonomy" id="2587418"/>
    <lineage>
        <taxon>Eukaryota</taxon>
        <taxon>Fungi</taxon>
        <taxon>Dikarya</taxon>
        <taxon>Ascomycota</taxon>
        <taxon>Pezizomycotina</taxon>
        <taxon>Sordariomycetes</taxon>
        <taxon>Sordariomycetidae</taxon>
        <taxon>Sordariales</taxon>
        <taxon>Podosporaceae</taxon>
        <taxon>Triangularia</taxon>
    </lineage>
</organism>
<dbReference type="Proteomes" id="UP001303160">
    <property type="component" value="Unassembled WGS sequence"/>
</dbReference>
<reference evidence="2" key="2">
    <citation type="submission" date="2023-05" db="EMBL/GenBank/DDBJ databases">
        <authorList>
            <consortium name="Lawrence Berkeley National Laboratory"/>
            <person name="Steindorff A."/>
            <person name="Hensen N."/>
            <person name="Bonometti L."/>
            <person name="Westerberg I."/>
            <person name="Brannstrom I.O."/>
            <person name="Guillou S."/>
            <person name="Cros-Aarteil S."/>
            <person name="Calhoun S."/>
            <person name="Haridas S."/>
            <person name="Kuo A."/>
            <person name="Mondo S."/>
            <person name="Pangilinan J."/>
            <person name="Riley R."/>
            <person name="Labutti K."/>
            <person name="Andreopoulos B."/>
            <person name="Lipzen A."/>
            <person name="Chen C."/>
            <person name="Yanf M."/>
            <person name="Daum C."/>
            <person name="Ng V."/>
            <person name="Clum A."/>
            <person name="Ohm R."/>
            <person name="Martin F."/>
            <person name="Silar P."/>
            <person name="Natvig D."/>
            <person name="Lalanne C."/>
            <person name="Gautier V."/>
            <person name="Ament-Velasquez S.L."/>
            <person name="Kruys A."/>
            <person name="Hutchinson M.I."/>
            <person name="Powell A.J."/>
            <person name="Barry K."/>
            <person name="Miller A.N."/>
            <person name="Grigoriev I.V."/>
            <person name="Debuchy R."/>
            <person name="Gladieux P."/>
            <person name="Thoren M.H."/>
            <person name="Johannesson H."/>
        </authorList>
    </citation>
    <scope>NUCLEOTIDE SEQUENCE</scope>
    <source>
        <strain evidence="2">CBS 315.58</strain>
    </source>
</reference>
<name>A0AAN6XP16_9PEZI</name>
<feature type="region of interest" description="Disordered" evidence="1">
    <location>
        <begin position="1"/>
        <end position="32"/>
    </location>
</feature>
<evidence type="ECO:0000313" key="2">
    <source>
        <dbReference type="EMBL" id="KAK4203116.1"/>
    </source>
</evidence>
<sequence>MCPKCTPSAGSQTVGPPDPPPSTTPQESSSSNLNLQVRATAFPHAHPPTGCSFRKKTAESKNAYLTHFGSLTGDIWHVTGAHILSEYITSAKNTTHPYGDFFVKACTTVNSISREQSLFEAVESIKVSTNESIKNGRKSWSYMNQIGLDALVTQVDDGGRDLIKKPHVNLFGPDLDEIYDVQHGSPNDSPKLFDNLLATQVLTPSKSPQSRSANDTGVDNDPRVISLHCSTSIVMQLMKYLGEDTSQKILGYRLSGGGTDGFHDTYQEAKFKVEALCEKISHIHQMVAAEGGTAKGVYLFNYRVGHVNPQHDSNFHLLNDFRTEAAKQGFITIVIPQLNPQYASMPKHQHLKHETSDLANLIRETAPTVDSAEVARYKGHYLFDLLDVYTTTPKPMNSAVKACFWHLVASYLQFNSPVQSSLPPSWVIDALNKHSHLDITNTTKTFIPPVKGFLGGRSGSTDLPAFVGMRVFSWEEPLFTVLGPSQPLPPPDGPWNSTFFSRQGPQFVRHLNQISIMTVGYLDLDTIEKPIGKPRVYHRFEKESGILGMWLRGGEGAAAVILPAGVVGKFGRDWLVGRYKRDIEKYPTARGEGPEVRVTGLVEYEIALNALEDEVVGDGEEEGE</sequence>
<evidence type="ECO:0000256" key="1">
    <source>
        <dbReference type="SAM" id="MobiDB-lite"/>
    </source>
</evidence>
<reference evidence="2" key="1">
    <citation type="journal article" date="2023" name="Mol. Phylogenet. Evol.">
        <title>Genome-scale phylogeny and comparative genomics of the fungal order Sordariales.</title>
        <authorList>
            <person name="Hensen N."/>
            <person name="Bonometti L."/>
            <person name="Westerberg I."/>
            <person name="Brannstrom I.O."/>
            <person name="Guillou S."/>
            <person name="Cros-Aarteil S."/>
            <person name="Calhoun S."/>
            <person name="Haridas S."/>
            <person name="Kuo A."/>
            <person name="Mondo S."/>
            <person name="Pangilinan J."/>
            <person name="Riley R."/>
            <person name="LaButti K."/>
            <person name="Andreopoulos B."/>
            <person name="Lipzen A."/>
            <person name="Chen C."/>
            <person name="Yan M."/>
            <person name="Daum C."/>
            <person name="Ng V."/>
            <person name="Clum A."/>
            <person name="Steindorff A."/>
            <person name="Ohm R.A."/>
            <person name="Martin F."/>
            <person name="Silar P."/>
            <person name="Natvig D.O."/>
            <person name="Lalanne C."/>
            <person name="Gautier V."/>
            <person name="Ament-Velasquez S.L."/>
            <person name="Kruys A."/>
            <person name="Hutchinson M.I."/>
            <person name="Powell A.J."/>
            <person name="Barry K."/>
            <person name="Miller A.N."/>
            <person name="Grigoriev I.V."/>
            <person name="Debuchy R."/>
            <person name="Gladieux P."/>
            <person name="Hiltunen Thoren M."/>
            <person name="Johannesson H."/>
        </authorList>
    </citation>
    <scope>NUCLEOTIDE SEQUENCE</scope>
    <source>
        <strain evidence="2">CBS 315.58</strain>
    </source>
</reference>
<keyword evidence="3" id="KW-1185">Reference proteome</keyword>